<dbReference type="PATRIC" id="fig|55758.3.peg.362"/>
<dbReference type="SUPFAM" id="SSF55729">
    <property type="entry name" value="Acyl-CoA N-acyltransferases (Nat)"/>
    <property type="match status" value="1"/>
</dbReference>
<protein>
    <submittedName>
        <fullName evidence="4">Ribosomal-protein-alanine N-acetyltransferase</fullName>
    </submittedName>
</protein>
<organism evidence="4 5">
    <name type="scientific">Methanobrevibacter filiformis</name>
    <dbReference type="NCBI Taxonomy" id="55758"/>
    <lineage>
        <taxon>Archaea</taxon>
        <taxon>Methanobacteriati</taxon>
        <taxon>Methanobacteriota</taxon>
        <taxon>Methanomada group</taxon>
        <taxon>Methanobacteria</taxon>
        <taxon>Methanobacteriales</taxon>
        <taxon>Methanobacteriaceae</taxon>
        <taxon>Methanobrevibacter</taxon>
    </lineage>
</organism>
<dbReference type="GO" id="GO:0031415">
    <property type="term" value="C:NatA complex"/>
    <property type="evidence" value="ECO:0007669"/>
    <property type="project" value="InterPro"/>
</dbReference>
<dbReference type="EMBL" id="LWMT01000042">
    <property type="protein sequence ID" value="KZX17173.1"/>
    <property type="molecule type" value="Genomic_DNA"/>
</dbReference>
<evidence type="ECO:0000313" key="4">
    <source>
        <dbReference type="EMBL" id="KZX17173.1"/>
    </source>
</evidence>
<evidence type="ECO:0000313" key="5">
    <source>
        <dbReference type="Proteomes" id="UP000077066"/>
    </source>
</evidence>
<dbReference type="GO" id="GO:0004596">
    <property type="term" value="F:protein-N-terminal amino-acid acetyltransferase activity"/>
    <property type="evidence" value="ECO:0007669"/>
    <property type="project" value="InterPro"/>
</dbReference>
<evidence type="ECO:0000259" key="3">
    <source>
        <dbReference type="PROSITE" id="PS51186"/>
    </source>
</evidence>
<dbReference type="AlphaFoldDB" id="A0A166EZN8"/>
<name>A0A166EZN8_9EURY</name>
<dbReference type="PANTHER" id="PTHR23091:SF4">
    <property type="entry name" value="N-TERMINAL AMINO-ACID N(ALPHA)-ACETYLTRANSFERASE NATA"/>
    <property type="match status" value="1"/>
</dbReference>
<proteinExistence type="predicted"/>
<keyword evidence="2" id="KW-0012">Acyltransferase</keyword>
<sequence>MLVREFRLHDLKRVFEIEKMSFSEPYDVNILKQLHNIGAGFLVVQENSYVIGYIIFWVKELDKGHIISIAVDKNYQKINAGSKLLDTCINIFKSFDIFKIALEVRANNHIAISFYQKFGFKVSEFLPKYYENGDDGLAMILEL</sequence>
<dbReference type="PANTHER" id="PTHR23091">
    <property type="entry name" value="N-TERMINAL ACETYLTRANSFERASE"/>
    <property type="match status" value="1"/>
</dbReference>
<evidence type="ECO:0000256" key="2">
    <source>
        <dbReference type="ARBA" id="ARBA00023315"/>
    </source>
</evidence>
<dbReference type="Gene3D" id="3.40.630.30">
    <property type="match status" value="1"/>
</dbReference>
<dbReference type="InterPro" id="IPR045047">
    <property type="entry name" value="Ard1-like"/>
</dbReference>
<dbReference type="Pfam" id="PF00583">
    <property type="entry name" value="Acetyltransf_1"/>
    <property type="match status" value="1"/>
</dbReference>
<dbReference type="CDD" id="cd04301">
    <property type="entry name" value="NAT_SF"/>
    <property type="match status" value="1"/>
</dbReference>
<dbReference type="InterPro" id="IPR000182">
    <property type="entry name" value="GNAT_dom"/>
</dbReference>
<keyword evidence="5" id="KW-1185">Reference proteome</keyword>
<dbReference type="RefSeq" id="WP_066970859.1">
    <property type="nucleotide sequence ID" value="NZ_LWMT01000042.1"/>
</dbReference>
<comment type="caution">
    <text evidence="4">The sequence shown here is derived from an EMBL/GenBank/DDBJ whole genome shotgun (WGS) entry which is preliminary data.</text>
</comment>
<evidence type="ECO:0000256" key="1">
    <source>
        <dbReference type="ARBA" id="ARBA00022679"/>
    </source>
</evidence>
<dbReference type="NCBIfam" id="TIGR01575">
    <property type="entry name" value="rimI"/>
    <property type="match status" value="1"/>
</dbReference>
<reference evidence="4 5" key="1">
    <citation type="submission" date="2016-04" db="EMBL/GenBank/DDBJ databases">
        <title>Genome sequence of Methanobrevibacter filiformis DSM 11501.</title>
        <authorList>
            <person name="Poehlein A."/>
            <person name="Seedorf H."/>
            <person name="Daniel R."/>
        </authorList>
    </citation>
    <scope>NUCLEOTIDE SEQUENCE [LARGE SCALE GENOMIC DNA]</scope>
    <source>
        <strain evidence="4 5">DSM 11501</strain>
    </source>
</reference>
<gene>
    <name evidence="4" type="ORF">MBFIL_03240</name>
</gene>
<dbReference type="InterPro" id="IPR006464">
    <property type="entry name" value="AcTrfase_RimI/Ard1"/>
</dbReference>
<dbReference type="Proteomes" id="UP000077066">
    <property type="component" value="Unassembled WGS sequence"/>
</dbReference>
<dbReference type="OrthoDB" id="43754at2157"/>
<dbReference type="STRING" id="55758.MBFIL_03240"/>
<dbReference type="PROSITE" id="PS51186">
    <property type="entry name" value="GNAT"/>
    <property type="match status" value="1"/>
</dbReference>
<feature type="domain" description="N-acetyltransferase" evidence="3">
    <location>
        <begin position="1"/>
        <end position="143"/>
    </location>
</feature>
<dbReference type="InterPro" id="IPR016181">
    <property type="entry name" value="Acyl_CoA_acyltransferase"/>
</dbReference>
<keyword evidence="1 4" id="KW-0808">Transferase</keyword>
<accession>A0A166EZN8</accession>